<sequence>MVEVVVCRFGEDLSWTRNLPRGVHITIYDKTPLEEGRWPGAISLPNHSRDDFAWLHHLVERYDDLAELTVFAQGHPFDHAPDLHRVVRRYAQKEESPDFAWLGFLWETDDARGRPSFVTWSKNPERRELDLEGFFQALWGESAPDKVRYVGGSQFALSRRAAQRRPRDFYERAREISRTMPDAAHAFERTWDRIFLAPPLDPTLFDASGMRLWKPVRAKPAGTRAR</sequence>
<reference evidence="1 2" key="1">
    <citation type="submission" date="2015-10" db="EMBL/GenBank/DDBJ databases">
        <title>Metagenome-Assembled Genomes uncover a global brackish microbiome.</title>
        <authorList>
            <person name="Hugerth L.W."/>
            <person name="Larsson J."/>
            <person name="Alneberg J."/>
            <person name="Lindh M.V."/>
            <person name="Legrand C."/>
            <person name="Pinhassi J."/>
            <person name="Andersson A.F."/>
        </authorList>
    </citation>
    <scope>NUCLEOTIDE SEQUENCE [LARGE SCALE GENOMIC DNA]</scope>
    <source>
        <strain evidence="1">BACL18 MAG-120507-bin52</strain>
    </source>
</reference>
<dbReference type="PANTHER" id="PTHR37490:SF1">
    <property type="entry name" value="GLYCOSYLTRANSFERASE 2-LIKE DOMAIN-CONTAINING PROTEIN"/>
    <property type="match status" value="1"/>
</dbReference>
<dbReference type="PANTHER" id="PTHR37490">
    <property type="entry name" value="EXPRESSED PROTEIN"/>
    <property type="match status" value="1"/>
</dbReference>
<proteinExistence type="predicted"/>
<evidence type="ECO:0000313" key="2">
    <source>
        <dbReference type="Proteomes" id="UP000051269"/>
    </source>
</evidence>
<dbReference type="Proteomes" id="UP000051269">
    <property type="component" value="Unassembled WGS sequence"/>
</dbReference>
<gene>
    <name evidence="1" type="ORF">ABR82_00010</name>
</gene>
<evidence type="ECO:0000313" key="1">
    <source>
        <dbReference type="EMBL" id="KRO62398.1"/>
    </source>
</evidence>
<name>A0A0R2RIK8_9BACT</name>
<dbReference type="InterPro" id="IPR021838">
    <property type="entry name" value="DUF3431"/>
</dbReference>
<comment type="caution">
    <text evidence="1">The sequence shown here is derived from an EMBL/GenBank/DDBJ whole genome shotgun (WGS) entry which is preliminary data.</text>
</comment>
<accession>A0A0R2RIK8</accession>
<dbReference type="EMBL" id="LIBO01000083">
    <property type="protein sequence ID" value="KRO62398.1"/>
    <property type="molecule type" value="Genomic_DNA"/>
</dbReference>
<organism evidence="1 2">
    <name type="scientific">Verrucomicrobia subdivision 6 bacterium BACL9 MAG-120507-bin52</name>
    <dbReference type="NCBI Taxonomy" id="1655590"/>
    <lineage>
        <taxon>Bacteria</taxon>
        <taxon>Pseudomonadati</taxon>
        <taxon>Verrucomicrobiota</taxon>
        <taxon>Verrucomicrobiia</taxon>
        <taxon>Verrucomicrobiales</taxon>
        <taxon>Verrucomicrobia subdivision 6</taxon>
    </lineage>
</organism>
<protein>
    <recommendedName>
        <fullName evidence="3">DUF3431 domain-containing protein</fullName>
    </recommendedName>
</protein>
<evidence type="ECO:0008006" key="3">
    <source>
        <dbReference type="Google" id="ProtNLM"/>
    </source>
</evidence>
<dbReference type="AlphaFoldDB" id="A0A0R2RIK8"/>
<dbReference type="Pfam" id="PF11913">
    <property type="entry name" value="DUF3431"/>
    <property type="match status" value="1"/>
</dbReference>